<feature type="transmembrane region" description="Helical" evidence="7">
    <location>
        <begin position="138"/>
        <end position="166"/>
    </location>
</feature>
<evidence type="ECO:0000256" key="2">
    <source>
        <dbReference type="ARBA" id="ARBA00022448"/>
    </source>
</evidence>
<accession>F7NJ36</accession>
<protein>
    <submittedName>
        <fullName evidence="9">Binding-protein-dependent transporters inner membrane component</fullName>
    </submittedName>
</protein>
<dbReference type="Gene3D" id="1.10.3720.10">
    <property type="entry name" value="MetI-like"/>
    <property type="match status" value="1"/>
</dbReference>
<dbReference type="GO" id="GO:0005886">
    <property type="term" value="C:plasma membrane"/>
    <property type="evidence" value="ECO:0007669"/>
    <property type="project" value="UniProtKB-SubCell"/>
</dbReference>
<name>F7NJ36_9FIRM</name>
<evidence type="ECO:0000256" key="4">
    <source>
        <dbReference type="ARBA" id="ARBA00022692"/>
    </source>
</evidence>
<keyword evidence="5 7" id="KW-1133">Transmembrane helix</keyword>
<dbReference type="InterPro" id="IPR000515">
    <property type="entry name" value="MetI-like"/>
</dbReference>
<dbReference type="Pfam" id="PF00528">
    <property type="entry name" value="BPD_transp_1"/>
    <property type="match status" value="1"/>
</dbReference>
<keyword evidence="4 7" id="KW-0812">Transmembrane</keyword>
<keyword evidence="2 7" id="KW-0813">Transport</keyword>
<feature type="transmembrane region" description="Helical" evidence="7">
    <location>
        <begin position="264"/>
        <end position="284"/>
    </location>
</feature>
<feature type="transmembrane region" description="Helical" evidence="7">
    <location>
        <begin position="103"/>
        <end position="126"/>
    </location>
</feature>
<dbReference type="GO" id="GO:0055085">
    <property type="term" value="P:transmembrane transport"/>
    <property type="evidence" value="ECO:0007669"/>
    <property type="project" value="InterPro"/>
</dbReference>
<gene>
    <name evidence="9" type="ORF">ALO_10459</name>
</gene>
<dbReference type="SUPFAM" id="SSF161098">
    <property type="entry name" value="MetI-like"/>
    <property type="match status" value="1"/>
</dbReference>
<dbReference type="PANTHER" id="PTHR43163">
    <property type="entry name" value="DIPEPTIDE TRANSPORT SYSTEM PERMEASE PROTEIN DPPB-RELATED"/>
    <property type="match status" value="1"/>
</dbReference>
<dbReference type="EMBL" id="AFGF01000083">
    <property type="protein sequence ID" value="EGO63926.1"/>
    <property type="molecule type" value="Genomic_DNA"/>
</dbReference>
<comment type="subcellular location">
    <subcellularLocation>
        <location evidence="1 7">Cell membrane</location>
        <topology evidence="1 7">Multi-pass membrane protein</topology>
    </subcellularLocation>
</comment>
<dbReference type="PANTHER" id="PTHR43163:SF9">
    <property type="entry name" value="ABC TRANSPORTER PERMEASE PROTEIN"/>
    <property type="match status" value="1"/>
</dbReference>
<dbReference type="AlphaFoldDB" id="F7NJ36"/>
<reference evidence="9 10" key="1">
    <citation type="journal article" date="2011" name="EMBO J.">
        <title>Structural diversity of bacterial flagellar motors.</title>
        <authorList>
            <person name="Chen S."/>
            <person name="Beeby M."/>
            <person name="Murphy G.E."/>
            <person name="Leadbetter J.R."/>
            <person name="Hendrixson D.R."/>
            <person name="Briegel A."/>
            <person name="Li Z."/>
            <person name="Shi J."/>
            <person name="Tocheva E.I."/>
            <person name="Muller A."/>
            <person name="Dobro M.J."/>
            <person name="Jensen G.J."/>
        </authorList>
    </citation>
    <scope>NUCLEOTIDE SEQUENCE [LARGE SCALE GENOMIC DNA]</scope>
    <source>
        <strain evidence="9 10">DSM 6540</strain>
    </source>
</reference>
<proteinExistence type="inferred from homology"/>
<feature type="transmembrane region" description="Helical" evidence="7">
    <location>
        <begin position="290"/>
        <end position="313"/>
    </location>
</feature>
<evidence type="ECO:0000313" key="9">
    <source>
        <dbReference type="EMBL" id="EGO63926.1"/>
    </source>
</evidence>
<dbReference type="InterPro" id="IPR035906">
    <property type="entry name" value="MetI-like_sf"/>
</dbReference>
<evidence type="ECO:0000256" key="5">
    <source>
        <dbReference type="ARBA" id="ARBA00022989"/>
    </source>
</evidence>
<comment type="similarity">
    <text evidence="7">Belongs to the binding-protein-dependent transport system permease family.</text>
</comment>
<comment type="caution">
    <text evidence="9">The sequence shown here is derived from an EMBL/GenBank/DDBJ whole genome shotgun (WGS) entry which is preliminary data.</text>
</comment>
<evidence type="ECO:0000256" key="3">
    <source>
        <dbReference type="ARBA" id="ARBA00022475"/>
    </source>
</evidence>
<dbReference type="PROSITE" id="PS50928">
    <property type="entry name" value="ABC_TM1"/>
    <property type="match status" value="1"/>
</dbReference>
<keyword evidence="3" id="KW-1003">Cell membrane</keyword>
<keyword evidence="6 7" id="KW-0472">Membrane</keyword>
<evidence type="ECO:0000256" key="6">
    <source>
        <dbReference type="ARBA" id="ARBA00023136"/>
    </source>
</evidence>
<dbReference type="eggNOG" id="COG0601">
    <property type="taxonomic scope" value="Bacteria"/>
</dbReference>
<dbReference type="Proteomes" id="UP000003240">
    <property type="component" value="Unassembled WGS sequence"/>
</dbReference>
<evidence type="ECO:0000259" key="8">
    <source>
        <dbReference type="PROSITE" id="PS50928"/>
    </source>
</evidence>
<feature type="domain" description="ABC transmembrane type-1" evidence="8">
    <location>
        <begin position="99"/>
        <end position="313"/>
    </location>
</feature>
<dbReference type="STRING" id="1009370.ALO_10459"/>
<evidence type="ECO:0000313" key="10">
    <source>
        <dbReference type="Proteomes" id="UP000003240"/>
    </source>
</evidence>
<evidence type="ECO:0000256" key="1">
    <source>
        <dbReference type="ARBA" id="ARBA00004651"/>
    </source>
</evidence>
<evidence type="ECO:0000256" key="7">
    <source>
        <dbReference type="RuleBase" id="RU363032"/>
    </source>
</evidence>
<organism evidence="9 10">
    <name type="scientific">Acetonema longum DSM 6540</name>
    <dbReference type="NCBI Taxonomy" id="1009370"/>
    <lineage>
        <taxon>Bacteria</taxon>
        <taxon>Bacillati</taxon>
        <taxon>Bacillota</taxon>
        <taxon>Negativicutes</taxon>
        <taxon>Acetonemataceae</taxon>
        <taxon>Acetonema</taxon>
    </lineage>
</organism>
<keyword evidence="10" id="KW-1185">Reference proteome</keyword>
<sequence>MHMATYIGRTLIRGVGLLAAVIIVTFVLVQASPVDPVEAYITAENPVSQEQREAIAAYWGLNDPPLERLGKWVSALARGDMGTSMYYRQPVTEVIRVHFMNSLLLMAVAWVLAGFSGFVLGVVAAACQQTKVDKFIKVYCLLIASAPAFWVGLLILMVFAVWLGWFPIALGTPIGKEAAAVTIGDRLYHLVLPAVTLAVTGTSQIALHTRQKLIDVLNSDYAVFAAARGETKWQIVYHHGLRNILLPAVTLQFGSISELFGGSVLAETVFSYTGLGYVAVVAGTKLDLPLLLGITLCSGFFVFAGNLIANLLYPLIDPQIREGMAHE</sequence>